<proteinExistence type="predicted"/>
<feature type="compositionally biased region" description="Polar residues" evidence="1">
    <location>
        <begin position="196"/>
        <end position="219"/>
    </location>
</feature>
<evidence type="ECO:0000256" key="1">
    <source>
        <dbReference type="SAM" id="MobiDB-lite"/>
    </source>
</evidence>
<sequence length="251" mass="27178">MQLWSYLLVFSIFSTALGQNSTIPDTTTLPPTSSVVSTTTDATTTITTLPPTTQTSITLSSSITSSFSSSISNSQQSTATQSQTNKESTSLIPSTSSTAPPILANDNKASESTIIIVAVVIGVAIVVVVGIYIFRKAVVSKSTNFRNRMDPNRRLDNDSIAYGTNDYEGTSHFNNKNNNWIKLNDDVGRKVTVNTPSVTSHGLSNSSTIYSNTTHNMQPYGNGYSPNYTYPPNANNNHTTQQLPHNYVTYN</sequence>
<evidence type="ECO:0008006" key="6">
    <source>
        <dbReference type="Google" id="ProtNLM"/>
    </source>
</evidence>
<dbReference type="AlphaFoldDB" id="A0AAD5XWB7"/>
<protein>
    <recommendedName>
        <fullName evidence="6">Mid2 domain-containing protein</fullName>
    </recommendedName>
</protein>
<gene>
    <name evidence="4" type="ORF">HK099_003313</name>
</gene>
<accession>A0AAD5XWB7</accession>
<keyword evidence="2" id="KW-0812">Transmembrane</keyword>
<feature type="compositionally biased region" description="Polar residues" evidence="1">
    <location>
        <begin position="241"/>
        <end position="251"/>
    </location>
</feature>
<comment type="caution">
    <text evidence="4">The sequence shown here is derived from an EMBL/GenBank/DDBJ whole genome shotgun (WGS) entry which is preliminary data.</text>
</comment>
<keyword evidence="2" id="KW-0472">Membrane</keyword>
<keyword evidence="3" id="KW-0732">Signal</keyword>
<keyword evidence="2" id="KW-1133">Transmembrane helix</keyword>
<reference evidence="4" key="1">
    <citation type="submission" date="2020-05" db="EMBL/GenBank/DDBJ databases">
        <title>Phylogenomic resolution of chytrid fungi.</title>
        <authorList>
            <person name="Stajich J.E."/>
            <person name="Amses K."/>
            <person name="Simmons R."/>
            <person name="Seto K."/>
            <person name="Myers J."/>
            <person name="Bonds A."/>
            <person name="Quandt C.A."/>
            <person name="Barry K."/>
            <person name="Liu P."/>
            <person name="Grigoriev I."/>
            <person name="Longcore J.E."/>
            <person name="James T.Y."/>
        </authorList>
    </citation>
    <scope>NUCLEOTIDE SEQUENCE</scope>
    <source>
        <strain evidence="4">JEL0476</strain>
    </source>
</reference>
<evidence type="ECO:0000256" key="2">
    <source>
        <dbReference type="SAM" id="Phobius"/>
    </source>
</evidence>
<feature type="compositionally biased region" description="Low complexity" evidence="1">
    <location>
        <begin position="224"/>
        <end position="240"/>
    </location>
</feature>
<evidence type="ECO:0000313" key="5">
    <source>
        <dbReference type="Proteomes" id="UP001211065"/>
    </source>
</evidence>
<dbReference type="EMBL" id="JADGJW010000219">
    <property type="protein sequence ID" value="KAJ3221617.1"/>
    <property type="molecule type" value="Genomic_DNA"/>
</dbReference>
<feature type="signal peptide" evidence="3">
    <location>
        <begin position="1"/>
        <end position="18"/>
    </location>
</feature>
<feature type="compositionally biased region" description="Polar residues" evidence="1">
    <location>
        <begin position="86"/>
        <end position="99"/>
    </location>
</feature>
<feature type="region of interest" description="Disordered" evidence="1">
    <location>
        <begin position="74"/>
        <end position="103"/>
    </location>
</feature>
<feature type="region of interest" description="Disordered" evidence="1">
    <location>
        <begin position="196"/>
        <end position="251"/>
    </location>
</feature>
<feature type="compositionally biased region" description="Low complexity" evidence="1">
    <location>
        <begin position="74"/>
        <end position="85"/>
    </location>
</feature>
<evidence type="ECO:0000313" key="4">
    <source>
        <dbReference type="EMBL" id="KAJ3221617.1"/>
    </source>
</evidence>
<feature type="transmembrane region" description="Helical" evidence="2">
    <location>
        <begin position="113"/>
        <end position="134"/>
    </location>
</feature>
<evidence type="ECO:0000256" key="3">
    <source>
        <dbReference type="SAM" id="SignalP"/>
    </source>
</evidence>
<feature type="chain" id="PRO_5042023328" description="Mid2 domain-containing protein" evidence="3">
    <location>
        <begin position="19"/>
        <end position="251"/>
    </location>
</feature>
<organism evidence="4 5">
    <name type="scientific">Clydaea vesicula</name>
    <dbReference type="NCBI Taxonomy" id="447962"/>
    <lineage>
        <taxon>Eukaryota</taxon>
        <taxon>Fungi</taxon>
        <taxon>Fungi incertae sedis</taxon>
        <taxon>Chytridiomycota</taxon>
        <taxon>Chytridiomycota incertae sedis</taxon>
        <taxon>Chytridiomycetes</taxon>
        <taxon>Lobulomycetales</taxon>
        <taxon>Lobulomycetaceae</taxon>
        <taxon>Clydaea</taxon>
    </lineage>
</organism>
<dbReference type="Proteomes" id="UP001211065">
    <property type="component" value="Unassembled WGS sequence"/>
</dbReference>
<keyword evidence="5" id="KW-1185">Reference proteome</keyword>
<name>A0AAD5XWB7_9FUNG</name>